<dbReference type="AlphaFoldDB" id="A0A369N9P6"/>
<evidence type="ECO:0000313" key="13">
    <source>
        <dbReference type="Proteomes" id="UP000436429"/>
    </source>
</evidence>
<dbReference type="Gene3D" id="2.20.25.90">
    <property type="entry name" value="ADC-like domains"/>
    <property type="match status" value="1"/>
</dbReference>
<dbReference type="GO" id="GO:0046872">
    <property type="term" value="F:metal ion binding"/>
    <property type="evidence" value="ECO:0007669"/>
    <property type="project" value="UniProtKB-KW"/>
</dbReference>
<evidence type="ECO:0000313" key="10">
    <source>
        <dbReference type="EMBL" id="RDB86385.1"/>
    </source>
</evidence>
<dbReference type="Proteomes" id="UP000436429">
    <property type="component" value="Unassembled WGS sequence"/>
</dbReference>
<dbReference type="InterPro" id="IPR006656">
    <property type="entry name" value="Mopterin_OxRdtase"/>
</dbReference>
<dbReference type="PANTHER" id="PTHR43742">
    <property type="entry name" value="TRIMETHYLAMINE-N-OXIDE REDUCTASE"/>
    <property type="match status" value="1"/>
</dbReference>
<dbReference type="GO" id="GO:0043546">
    <property type="term" value="F:molybdopterin cofactor binding"/>
    <property type="evidence" value="ECO:0007669"/>
    <property type="project" value="InterPro"/>
</dbReference>
<comment type="caution">
    <text evidence="10">The sequence shown here is derived from an EMBL/GenBank/DDBJ whole genome shotgun (WGS) entry which is preliminary data.</text>
</comment>
<evidence type="ECO:0000313" key="8">
    <source>
        <dbReference type="EMBL" id="MVN31804.1"/>
    </source>
</evidence>
<gene>
    <name evidence="10" type="ORF">C1871_06775</name>
    <name evidence="9" type="ORF">C1872_02190</name>
    <name evidence="8" type="ORF">GO726_01235</name>
</gene>
<dbReference type="Gene3D" id="2.40.40.20">
    <property type="match status" value="1"/>
</dbReference>
<dbReference type="GO" id="GO:0016491">
    <property type="term" value="F:oxidoreductase activity"/>
    <property type="evidence" value="ECO:0007669"/>
    <property type="project" value="UniProtKB-KW"/>
</dbReference>
<sequence>MAEQATHGFTRRSFIKGAAALTATGALVGCSPQTQNLEKAEPQKGAPETQIFSGACRSQCGQGCYLDVHVRDGQVVRTTAGHFEDGPEFDRICPKGLSQPARVYSSERLQYPMRRVGERGAGEFERITWDEAISEITDKWKQYIDEFGPTSIAFFLGSGNTAELGGGAPEGSVMARLLNVMGASRVLPDRDIATPMSWTYMFGPGSAGNRASDVPNADHHVIWGGDTAVSDKQRTHFYLEARDAGSELVVIDIAYRTMASKADWFVPVHPATDGALALGVVREILEQSWEATDFLRDHTEAPFLIKEDGMFLRMSDLGVEPTTTTNAQGQEEKVDPCVVWDEEAGEAVAHSEAKKPAMGDVPEIAGHAVKTEMEMIREAVAPWTLEHTSEVTGVSADDIKHLAHLYTQEGNVQTDMKFGLNHYNNGIYSSKCVNTLLLVAGQMGKPGSGLYTGEPNFGEGNVQACLQLPSTTGEVPQGVGAIINWSDFFNVVSSGQKLGEPFPVKAFYASCTNIVSNQTEQNETIELMKALEFIVIQDMTMNDTSLYADILLPACHWFETEDLRVRYYGNPYLLWNQKAIEPLYESKPDFEIYKLLAEGMGYGDFFQFTADEYLNTCLSTPFGKENGITIDKVREKNYLRCDTEPAVAFEGGIFKTASKRAMFYREAPKPDYNMGQEVDLEKEKFSCYWEPAREADLGNPIREQFPFTICCEHMRTRTHTQWYDVDYMKEFEAQPVCRINPEDAAELGIEEGDEIRLYNDRGSVTLLAVLNAGQQRKSLHCPRSFLTREHIDGDLARTTFNDYNQACRNQSYFDCAVAIEKL</sequence>
<evidence type="ECO:0000256" key="5">
    <source>
        <dbReference type="ARBA" id="ARBA00023004"/>
    </source>
</evidence>
<evidence type="ECO:0000259" key="7">
    <source>
        <dbReference type="PROSITE" id="PS51669"/>
    </source>
</evidence>
<dbReference type="InterPro" id="IPR006963">
    <property type="entry name" value="Mopterin_OxRdtase_4Fe-4S_dom"/>
</dbReference>
<name>A0A369N9P6_EGGLN</name>
<evidence type="ECO:0000256" key="2">
    <source>
        <dbReference type="ARBA" id="ARBA00022723"/>
    </source>
</evidence>
<dbReference type="PROSITE" id="PS51669">
    <property type="entry name" value="4FE4S_MOW_BIS_MGD"/>
    <property type="match status" value="1"/>
</dbReference>
<dbReference type="EMBL" id="PPTX01000002">
    <property type="protein sequence ID" value="RDB81504.1"/>
    <property type="molecule type" value="Genomic_DNA"/>
</dbReference>
<dbReference type="PANTHER" id="PTHR43742:SF6">
    <property type="entry name" value="OXIDOREDUCTASE YYAE-RELATED"/>
    <property type="match status" value="1"/>
</dbReference>
<dbReference type="Pfam" id="PF01568">
    <property type="entry name" value="Molydop_binding"/>
    <property type="match status" value="1"/>
</dbReference>
<dbReference type="RefSeq" id="WP_009305404.1">
    <property type="nucleotide sequence ID" value="NZ_CP089336.1"/>
</dbReference>
<reference evidence="11 12" key="1">
    <citation type="journal article" date="2018" name="Elife">
        <title>Discovery and characterization of a prevalent human gut bacterial enzyme sufficient for the inactivation of a family of plant toxins.</title>
        <authorList>
            <person name="Koppel N."/>
            <person name="Bisanz J.E."/>
            <person name="Pandelia M.E."/>
            <person name="Turnbaugh P.J."/>
            <person name="Balskus E.P."/>
        </authorList>
    </citation>
    <scope>NUCLEOTIDE SEQUENCE [LARGE SCALE GENOMIC DNA]</scope>
    <source>
        <strain evidence="10 12">FAA1-1-60AUCSF</strain>
        <strain evidence="9 11">MR1 #12</strain>
    </source>
</reference>
<dbReference type="Pfam" id="PF04879">
    <property type="entry name" value="Molybdop_Fe4S4"/>
    <property type="match status" value="1"/>
</dbReference>
<dbReference type="SUPFAM" id="SSF50692">
    <property type="entry name" value="ADC-like"/>
    <property type="match status" value="1"/>
</dbReference>
<dbReference type="NCBIfam" id="TIGR01409">
    <property type="entry name" value="TAT_signal_seq"/>
    <property type="match status" value="1"/>
</dbReference>
<keyword evidence="2" id="KW-0479">Metal-binding</keyword>
<dbReference type="SUPFAM" id="SSF53706">
    <property type="entry name" value="Formate dehydrogenase/DMSO reductase, domains 1-3"/>
    <property type="match status" value="1"/>
</dbReference>
<dbReference type="InterPro" id="IPR019546">
    <property type="entry name" value="TAT_signal_bac_arc"/>
</dbReference>
<dbReference type="GO" id="GO:0051536">
    <property type="term" value="F:iron-sulfur cluster binding"/>
    <property type="evidence" value="ECO:0007669"/>
    <property type="project" value="UniProtKB-KW"/>
</dbReference>
<keyword evidence="5" id="KW-0408">Iron</keyword>
<evidence type="ECO:0000313" key="9">
    <source>
        <dbReference type="EMBL" id="RDB81504.1"/>
    </source>
</evidence>
<keyword evidence="3" id="KW-0732">Signal</keyword>
<evidence type="ECO:0000256" key="4">
    <source>
        <dbReference type="ARBA" id="ARBA00023002"/>
    </source>
</evidence>
<organism evidence="10 12">
    <name type="scientific">Eggerthella lenta</name>
    <name type="common">Eubacterium lentum</name>
    <dbReference type="NCBI Taxonomy" id="84112"/>
    <lineage>
        <taxon>Bacteria</taxon>
        <taxon>Bacillati</taxon>
        <taxon>Actinomycetota</taxon>
        <taxon>Coriobacteriia</taxon>
        <taxon>Eggerthellales</taxon>
        <taxon>Eggerthellaceae</taxon>
        <taxon>Eggerthella</taxon>
    </lineage>
</organism>
<dbReference type="Proteomes" id="UP000253857">
    <property type="component" value="Unassembled WGS sequence"/>
</dbReference>
<dbReference type="InterPro" id="IPR009010">
    <property type="entry name" value="Asp_de-COase-like_dom_sf"/>
</dbReference>
<dbReference type="EMBL" id="WPOM01000002">
    <property type="protein sequence ID" value="MVN31804.1"/>
    <property type="molecule type" value="Genomic_DNA"/>
</dbReference>
<feature type="domain" description="4Fe-4S Mo/W bis-MGD-type" evidence="7">
    <location>
        <begin position="49"/>
        <end position="107"/>
    </location>
</feature>
<dbReference type="PROSITE" id="PS51318">
    <property type="entry name" value="TAT"/>
    <property type="match status" value="1"/>
</dbReference>
<dbReference type="EMBL" id="PPTY01000008">
    <property type="protein sequence ID" value="RDB86385.1"/>
    <property type="molecule type" value="Genomic_DNA"/>
</dbReference>
<evidence type="ECO:0000256" key="1">
    <source>
        <dbReference type="ARBA" id="ARBA00010312"/>
    </source>
</evidence>
<proteinExistence type="inferred from homology"/>
<evidence type="ECO:0000256" key="6">
    <source>
        <dbReference type="ARBA" id="ARBA00023014"/>
    </source>
</evidence>
<keyword evidence="6" id="KW-0411">Iron-sulfur</keyword>
<protein>
    <submittedName>
        <fullName evidence="10">Molybdopterin oxidoreductase</fullName>
    </submittedName>
    <submittedName>
        <fullName evidence="8">Molybdopterin-dependent oxidoreductase</fullName>
    </submittedName>
</protein>
<reference evidence="8 13" key="2">
    <citation type="submission" date="2019-11" db="EMBL/GenBank/DDBJ databases">
        <title>Whole genome shotgun sequencing (WGS) data from Adlercreutzia equolifaciens ResAG-91, Eggerthella lenta MRI-F36, MRI-F37, MRI-F40, ResAG-49, ResAG-88, ResAG-121, ResAG-145, and Gordonibacter sp. ResAG-5, ResAG-26, ResAG-43, ResAG-50, ResAG-59.</title>
        <authorList>
            <person name="Stoll D.A."/>
            <person name="Danylec N."/>
            <person name="Franz C.M.A.P."/>
            <person name="Huch M."/>
        </authorList>
    </citation>
    <scope>NUCLEOTIDE SEQUENCE [LARGE SCALE GENOMIC DNA]</scope>
    <source>
        <strain evidence="8 13">ResAG-88</strain>
    </source>
</reference>
<dbReference type="SMART" id="SM00926">
    <property type="entry name" value="Molybdop_Fe4S4"/>
    <property type="match status" value="1"/>
</dbReference>
<comment type="similarity">
    <text evidence="1">Belongs to the prokaryotic molybdopterin-containing oxidoreductase family.</text>
</comment>
<evidence type="ECO:0000256" key="3">
    <source>
        <dbReference type="ARBA" id="ARBA00022729"/>
    </source>
</evidence>
<dbReference type="Proteomes" id="UP000253752">
    <property type="component" value="Unassembled WGS sequence"/>
</dbReference>
<evidence type="ECO:0000313" key="12">
    <source>
        <dbReference type="Proteomes" id="UP000253857"/>
    </source>
</evidence>
<dbReference type="Pfam" id="PF00384">
    <property type="entry name" value="Molybdopterin"/>
    <property type="match status" value="1"/>
</dbReference>
<evidence type="ECO:0000313" key="11">
    <source>
        <dbReference type="Proteomes" id="UP000253752"/>
    </source>
</evidence>
<dbReference type="InterPro" id="IPR006311">
    <property type="entry name" value="TAT_signal"/>
</dbReference>
<accession>A0A369N9P6</accession>
<dbReference type="InterPro" id="IPR006657">
    <property type="entry name" value="MoPterin_dinucl-bd_dom"/>
</dbReference>
<dbReference type="InterPro" id="IPR050612">
    <property type="entry name" value="Prok_Mopterin_Oxidored"/>
</dbReference>
<dbReference type="Gene3D" id="3.40.50.740">
    <property type="match status" value="2"/>
</dbReference>
<dbReference type="Gene3D" id="3.40.228.10">
    <property type="entry name" value="Dimethylsulfoxide Reductase, domain 2"/>
    <property type="match status" value="1"/>
</dbReference>
<keyword evidence="4" id="KW-0560">Oxidoreductase</keyword>
<dbReference type="OMA" id="ASETIMN"/>